<organism evidence="14 15">
    <name type="scientific">Oncorhynchus mykiss</name>
    <name type="common">Rainbow trout</name>
    <name type="synonym">Salmo gairdneri</name>
    <dbReference type="NCBI Taxonomy" id="8022"/>
    <lineage>
        <taxon>Eukaryota</taxon>
        <taxon>Metazoa</taxon>
        <taxon>Chordata</taxon>
        <taxon>Craniata</taxon>
        <taxon>Vertebrata</taxon>
        <taxon>Euteleostomi</taxon>
        <taxon>Actinopterygii</taxon>
        <taxon>Neopterygii</taxon>
        <taxon>Teleostei</taxon>
        <taxon>Protacanthopterygii</taxon>
        <taxon>Salmoniformes</taxon>
        <taxon>Salmonidae</taxon>
        <taxon>Salmoninae</taxon>
        <taxon>Oncorhynchus</taxon>
    </lineage>
</organism>
<evidence type="ECO:0000256" key="11">
    <source>
        <dbReference type="ARBA" id="ARBA00035093"/>
    </source>
</evidence>
<evidence type="ECO:0000256" key="12">
    <source>
        <dbReference type="ARBA" id="ARBA00036880"/>
    </source>
</evidence>
<feature type="transmembrane region" description="Helical" evidence="13">
    <location>
        <begin position="560"/>
        <end position="593"/>
    </location>
</feature>
<evidence type="ECO:0000256" key="8">
    <source>
        <dbReference type="ARBA" id="ARBA00022989"/>
    </source>
</evidence>
<comment type="catalytic activity">
    <reaction evidence="11">
        <text>choline(out) + n H(+)(in) = choline(in) + n H(+)(out)</text>
        <dbReference type="Rhea" id="RHEA:75463"/>
        <dbReference type="ChEBI" id="CHEBI:15354"/>
        <dbReference type="ChEBI" id="CHEBI:15378"/>
    </reaction>
</comment>
<evidence type="ECO:0000256" key="2">
    <source>
        <dbReference type="ARBA" id="ARBA00004221"/>
    </source>
</evidence>
<evidence type="ECO:0000313" key="15">
    <source>
        <dbReference type="Proteomes" id="UP000694395"/>
    </source>
</evidence>
<dbReference type="GO" id="GO:0090422">
    <property type="term" value="F:thiamine pyrophosphate transmembrane transporter activity"/>
    <property type="evidence" value="ECO:0007669"/>
    <property type="project" value="TreeGrafter"/>
</dbReference>
<keyword evidence="7 13" id="KW-0812">Transmembrane</keyword>
<name>A0A8K9VAR3_ONCMY</name>
<dbReference type="AlphaFoldDB" id="A0A8K9VAR3"/>
<reference evidence="14" key="3">
    <citation type="submission" date="2025-09" db="UniProtKB">
        <authorList>
            <consortium name="Ensembl"/>
        </authorList>
    </citation>
    <scope>IDENTIFICATION</scope>
</reference>
<feature type="transmembrane region" description="Helical" evidence="13">
    <location>
        <begin position="304"/>
        <end position="326"/>
    </location>
</feature>
<comment type="subcellular location">
    <subcellularLocation>
        <location evidence="2">Apical cell membrane</location>
    </subcellularLocation>
    <subcellularLocation>
        <location evidence="13">Cell membrane</location>
        <topology evidence="13">Multi-pass membrane protein</topology>
    </subcellularLocation>
    <subcellularLocation>
        <location evidence="1">Membrane</location>
        <topology evidence="1">Multi-pass membrane protein</topology>
    </subcellularLocation>
</comment>
<evidence type="ECO:0000256" key="9">
    <source>
        <dbReference type="ARBA" id="ARBA00023136"/>
    </source>
</evidence>
<protein>
    <recommendedName>
        <fullName evidence="13">Choline transporter-like protein</fullName>
    </recommendedName>
</protein>
<feature type="transmembrane region" description="Helical" evidence="13">
    <location>
        <begin position="377"/>
        <end position="406"/>
    </location>
</feature>
<keyword evidence="5" id="KW-0050">Antiport</keyword>
<evidence type="ECO:0000256" key="10">
    <source>
        <dbReference type="ARBA" id="ARBA00023180"/>
    </source>
</evidence>
<dbReference type="Proteomes" id="UP000694395">
    <property type="component" value="Chromosome 2"/>
</dbReference>
<dbReference type="PANTHER" id="PTHR12385:SF37">
    <property type="entry name" value="CHOLINE TRANSPORTER-LIKE PROTEIN 4"/>
    <property type="match status" value="1"/>
</dbReference>
<dbReference type="GeneTree" id="ENSGT00940000160576"/>
<evidence type="ECO:0000256" key="3">
    <source>
        <dbReference type="ARBA" id="ARBA00007168"/>
    </source>
</evidence>
<evidence type="ECO:0000256" key="4">
    <source>
        <dbReference type="ARBA" id="ARBA00022448"/>
    </source>
</evidence>
<feature type="transmembrane region" description="Helical" evidence="13">
    <location>
        <begin position="489"/>
        <end position="508"/>
    </location>
</feature>
<accession>A0A8K9VAR3</accession>
<reference evidence="14" key="1">
    <citation type="submission" date="2020-07" db="EMBL/GenBank/DDBJ databases">
        <title>A long reads based de novo assembly of the rainbow trout Arlee double haploid line genome.</title>
        <authorList>
            <person name="Gao G."/>
            <person name="Palti Y."/>
        </authorList>
    </citation>
    <scope>NUCLEOTIDE SEQUENCE [LARGE SCALE GENOMIC DNA]</scope>
</reference>
<keyword evidence="6" id="KW-1003">Cell membrane</keyword>
<proteinExistence type="inferred from homology"/>
<reference evidence="14" key="2">
    <citation type="submission" date="2025-08" db="UniProtKB">
        <authorList>
            <consortium name="Ensembl"/>
        </authorList>
    </citation>
    <scope>IDENTIFICATION</scope>
</reference>
<dbReference type="GO" id="GO:0015297">
    <property type="term" value="F:antiporter activity"/>
    <property type="evidence" value="ECO:0007669"/>
    <property type="project" value="UniProtKB-KW"/>
</dbReference>
<evidence type="ECO:0000256" key="1">
    <source>
        <dbReference type="ARBA" id="ARBA00004141"/>
    </source>
</evidence>
<keyword evidence="4" id="KW-0813">Transport</keyword>
<sequence>TDLICCILFLAVIAGYMVMGVLAWLFGDPRHVLFPRNSTGMFCGVGMNRDQPRMIYVDILKCATTTKVMAAALGGTQCPTTQVCVPKCPSHFWMLSAAAYDPDANPKDFFHQQYCDHSLNLTTTTWVQGILHCYQCAYRDWNWVLVWWLLWTVACQPTNTNASQSECLACPYHASAALQQFAACCVCSGLTLALLVSVVFLLLLRYLAIVLVWILMVGLLVVGGYGIWHCYSEYYHFSTSKLKFGDLSFNTNISVYLQVKETWLAFLIILCVWESILILVLSCLRRRLSVAVALMEESSRVVGYLMSTLLYPLFTFVLLVVCVAYWGMTSLYLVTSGAPLYRVVSLSDPSVDKCSLINEPDVCLFQQNLVYLQVFNIFAFLWCVNFVIALGQCTLAGTFASYYWAFSKPAEISPFALSQCFIRTLQYHVGSLAFGALLLTCFQLVRLVLEYLNHKTRGSQSACGRFLFNCLRCCFWCLEYFLKILNRNAYIMIAIYGESFCVSAKNAYNWVYLIGRSSALSLLFVFFLYFQYSVLAFFFFSGQICLPGDTFQAEMLNYYWVPILTVMAGAYLIAQGFFSVYSMCVDTLFLCFLEDLERNDGTMQKPYYMSRNLMRILRKPKPFVTALPE</sequence>
<evidence type="ECO:0000256" key="7">
    <source>
        <dbReference type="ARBA" id="ARBA00022692"/>
    </source>
</evidence>
<feature type="transmembrane region" description="Helical" evidence="13">
    <location>
        <begin position="427"/>
        <end position="449"/>
    </location>
</feature>
<feature type="transmembrane region" description="Helical" evidence="13">
    <location>
        <begin position="520"/>
        <end position="540"/>
    </location>
</feature>
<dbReference type="PANTHER" id="PTHR12385">
    <property type="entry name" value="CHOLINE TRANSPORTER-LIKE (SLC FAMILY 44)"/>
    <property type="match status" value="1"/>
</dbReference>
<dbReference type="GO" id="GO:0015871">
    <property type="term" value="P:choline transport"/>
    <property type="evidence" value="ECO:0007669"/>
    <property type="project" value="TreeGrafter"/>
</dbReference>
<comment type="function">
    <text evidence="13">Choline transporter.</text>
</comment>
<feature type="transmembrane region" description="Helical" evidence="13">
    <location>
        <begin position="263"/>
        <end position="284"/>
    </location>
</feature>
<dbReference type="Ensembl" id="ENSOMYT00000122098.1">
    <property type="protein sequence ID" value="ENSOMYP00000117673.1"/>
    <property type="gene ID" value="ENSOMYG00000069016.1"/>
</dbReference>
<feature type="transmembrane region" description="Helical" evidence="13">
    <location>
        <begin position="180"/>
        <end position="203"/>
    </location>
</feature>
<keyword evidence="10" id="KW-0325">Glycoprotein</keyword>
<evidence type="ECO:0000313" key="14">
    <source>
        <dbReference type="Ensembl" id="ENSOMYP00000117673.1"/>
    </source>
</evidence>
<comment type="similarity">
    <text evidence="3 13">Belongs to the CTL (choline transporter-like) family.</text>
</comment>
<evidence type="ECO:0000256" key="5">
    <source>
        <dbReference type="ARBA" id="ARBA00022449"/>
    </source>
</evidence>
<keyword evidence="8 13" id="KW-1133">Transmembrane helix</keyword>
<keyword evidence="15" id="KW-1185">Reference proteome</keyword>
<dbReference type="InterPro" id="IPR007603">
    <property type="entry name" value="Choline_transptr-like"/>
</dbReference>
<evidence type="ECO:0000256" key="6">
    <source>
        <dbReference type="ARBA" id="ARBA00022475"/>
    </source>
</evidence>
<comment type="catalytic activity">
    <reaction evidence="12">
        <text>thiamine diphosphate(out) = thiamine diphosphate(in)</text>
        <dbReference type="Rhea" id="RHEA:75471"/>
        <dbReference type="ChEBI" id="CHEBI:58937"/>
    </reaction>
</comment>
<evidence type="ECO:0000256" key="13">
    <source>
        <dbReference type="RuleBase" id="RU368066"/>
    </source>
</evidence>
<feature type="transmembrane region" description="Helical" evidence="13">
    <location>
        <begin position="210"/>
        <end position="228"/>
    </location>
</feature>
<keyword evidence="9 13" id="KW-0472">Membrane</keyword>
<dbReference type="GO" id="GO:0016324">
    <property type="term" value="C:apical plasma membrane"/>
    <property type="evidence" value="ECO:0007669"/>
    <property type="project" value="UniProtKB-SubCell"/>
</dbReference>
<dbReference type="Pfam" id="PF04515">
    <property type="entry name" value="Choline_transpo"/>
    <property type="match status" value="1"/>
</dbReference>